<proteinExistence type="predicted"/>
<sequence length="74" mass="8525">MRILFSDVEVWDVILNEEAVEIVSEIPDRAKTAQHLVQCVVRAWECKRRGIVVDDITAIVLFFYSKISVSIFTL</sequence>
<comment type="caution">
    <text evidence="1">The sequence shown here is derived from an EMBL/GenBank/DDBJ whole genome shotgun (WGS) entry which is preliminary data.</text>
</comment>
<reference evidence="1 2" key="1">
    <citation type="submission" date="2024-02" db="EMBL/GenBank/DDBJ databases">
        <title>de novo genome assembly of Solanum bulbocastanum strain 11H21.</title>
        <authorList>
            <person name="Hosaka A.J."/>
        </authorList>
    </citation>
    <scope>NUCLEOTIDE SEQUENCE [LARGE SCALE GENOMIC DNA]</scope>
    <source>
        <tissue evidence="1">Young leaves</tissue>
    </source>
</reference>
<protein>
    <submittedName>
        <fullName evidence="1">Uncharacterized protein</fullName>
    </submittedName>
</protein>
<dbReference type="Gene3D" id="3.60.40.10">
    <property type="entry name" value="PPM-type phosphatase domain"/>
    <property type="match status" value="1"/>
</dbReference>
<organism evidence="1 2">
    <name type="scientific">Solanum bulbocastanum</name>
    <name type="common">Wild potato</name>
    <dbReference type="NCBI Taxonomy" id="147425"/>
    <lineage>
        <taxon>Eukaryota</taxon>
        <taxon>Viridiplantae</taxon>
        <taxon>Streptophyta</taxon>
        <taxon>Embryophyta</taxon>
        <taxon>Tracheophyta</taxon>
        <taxon>Spermatophyta</taxon>
        <taxon>Magnoliopsida</taxon>
        <taxon>eudicotyledons</taxon>
        <taxon>Gunneridae</taxon>
        <taxon>Pentapetalae</taxon>
        <taxon>asterids</taxon>
        <taxon>lamiids</taxon>
        <taxon>Solanales</taxon>
        <taxon>Solanaceae</taxon>
        <taxon>Solanoideae</taxon>
        <taxon>Solaneae</taxon>
        <taxon>Solanum</taxon>
    </lineage>
</organism>
<evidence type="ECO:0000313" key="1">
    <source>
        <dbReference type="EMBL" id="KAK6773798.1"/>
    </source>
</evidence>
<accession>A0AAN8SWR0</accession>
<dbReference type="Proteomes" id="UP001371456">
    <property type="component" value="Unassembled WGS sequence"/>
</dbReference>
<dbReference type="AlphaFoldDB" id="A0AAN8SWR0"/>
<keyword evidence="2" id="KW-1185">Reference proteome</keyword>
<dbReference type="EMBL" id="JBANQN010000012">
    <property type="protein sequence ID" value="KAK6773798.1"/>
    <property type="molecule type" value="Genomic_DNA"/>
</dbReference>
<evidence type="ECO:0000313" key="2">
    <source>
        <dbReference type="Proteomes" id="UP001371456"/>
    </source>
</evidence>
<name>A0AAN8SWR0_SOLBU</name>
<gene>
    <name evidence="1" type="ORF">RDI58_029036</name>
</gene>
<dbReference type="InterPro" id="IPR036457">
    <property type="entry name" value="PPM-type-like_dom_sf"/>
</dbReference>
<dbReference type="SUPFAM" id="SSF81606">
    <property type="entry name" value="PP2C-like"/>
    <property type="match status" value="1"/>
</dbReference>